<proteinExistence type="predicted"/>
<dbReference type="AlphaFoldDB" id="A0A0U1KUA2"/>
<dbReference type="PANTHER" id="PTHR13748:SF62">
    <property type="entry name" value="COBW DOMAIN-CONTAINING PROTEIN"/>
    <property type="match status" value="1"/>
</dbReference>
<dbReference type="InterPro" id="IPR027417">
    <property type="entry name" value="P-loop_NTPase"/>
</dbReference>
<keyword evidence="3" id="KW-1185">Reference proteome</keyword>
<evidence type="ECO:0000313" key="2">
    <source>
        <dbReference type="EMBL" id="CQR70244.1"/>
    </source>
</evidence>
<organism evidence="2 3">
    <name type="scientific">Sporomusa ovata</name>
    <dbReference type="NCBI Taxonomy" id="2378"/>
    <lineage>
        <taxon>Bacteria</taxon>
        <taxon>Bacillati</taxon>
        <taxon>Bacillota</taxon>
        <taxon>Negativicutes</taxon>
        <taxon>Selenomonadales</taxon>
        <taxon>Sporomusaceae</taxon>
        <taxon>Sporomusa</taxon>
    </lineage>
</organism>
<dbReference type="InterPro" id="IPR003495">
    <property type="entry name" value="CobW/HypB/UreG_nucleotide-bd"/>
</dbReference>
<name>A0A0U1KUA2_9FIRM</name>
<feature type="domain" description="CobW/HypB/UreG nucleotide-binding" evidence="1">
    <location>
        <begin position="4"/>
        <end position="177"/>
    </location>
</feature>
<gene>
    <name evidence="2" type="ORF">SpAn4DRAFT_1213</name>
</gene>
<dbReference type="Pfam" id="PF02492">
    <property type="entry name" value="cobW"/>
    <property type="match status" value="1"/>
</dbReference>
<dbReference type="SUPFAM" id="SSF52540">
    <property type="entry name" value="P-loop containing nucleoside triphosphate hydrolases"/>
    <property type="match status" value="1"/>
</dbReference>
<reference evidence="3" key="1">
    <citation type="submission" date="2015-03" db="EMBL/GenBank/DDBJ databases">
        <authorList>
            <person name="Nijsse Bart"/>
        </authorList>
    </citation>
    <scope>NUCLEOTIDE SEQUENCE [LARGE SCALE GENOMIC DNA]</scope>
</reference>
<dbReference type="Proteomes" id="UP000049855">
    <property type="component" value="Unassembled WGS sequence"/>
</dbReference>
<protein>
    <submittedName>
        <fullName evidence="2">Putative metal chaperone, involved in Zn homeostasis, GTPase of COG0523 family</fullName>
    </submittedName>
</protein>
<evidence type="ECO:0000313" key="3">
    <source>
        <dbReference type="Proteomes" id="UP000049855"/>
    </source>
</evidence>
<dbReference type="PANTHER" id="PTHR13748">
    <property type="entry name" value="COBW-RELATED"/>
    <property type="match status" value="1"/>
</dbReference>
<dbReference type="GO" id="GO:0005737">
    <property type="term" value="C:cytoplasm"/>
    <property type="evidence" value="ECO:0007669"/>
    <property type="project" value="TreeGrafter"/>
</dbReference>
<accession>A0A0U1KUA2</accession>
<dbReference type="EMBL" id="CTRP01000003">
    <property type="protein sequence ID" value="CQR70244.1"/>
    <property type="molecule type" value="Genomic_DNA"/>
</dbReference>
<dbReference type="RefSeq" id="WP_021168984.1">
    <property type="nucleotide sequence ID" value="NZ_CTRP01000003.1"/>
</dbReference>
<sequence length="197" mass="21577">MRILLFGGFLGSGKTTTILQVAKYLTTTRQEKVVIVENEIGAAGIDDKLFANSGLQVKSLFGGCVCCQITSELISTIDEIHKTLKPDWVMIEMTGLAYPDKTANSLKKYSKVFSAFKTVTIVDRGRWAELIATLKPLVLGQVTGSDLIILNKVDLAGEDVEKIERDLHEVDEHMKVVITSAAKDLSAAVLEEVVCFE</sequence>
<evidence type="ECO:0000259" key="1">
    <source>
        <dbReference type="Pfam" id="PF02492"/>
    </source>
</evidence>
<dbReference type="Gene3D" id="3.40.50.300">
    <property type="entry name" value="P-loop containing nucleotide triphosphate hydrolases"/>
    <property type="match status" value="1"/>
</dbReference>
<dbReference type="InterPro" id="IPR051316">
    <property type="entry name" value="Zinc-reg_GTPase_activator"/>
</dbReference>